<dbReference type="STRING" id="1005944.SAMN05192576_0869"/>
<proteinExistence type="predicted"/>
<dbReference type="RefSeq" id="WP_170254210.1">
    <property type="nucleotide sequence ID" value="NZ_BKAE01000003.1"/>
</dbReference>
<evidence type="ECO:0000313" key="9">
    <source>
        <dbReference type="Proteomes" id="UP000199004"/>
    </source>
</evidence>
<evidence type="ECO:0000256" key="5">
    <source>
        <dbReference type="SAM" id="MobiDB-lite"/>
    </source>
</evidence>
<dbReference type="GO" id="GO:0005886">
    <property type="term" value="C:plasma membrane"/>
    <property type="evidence" value="ECO:0007669"/>
    <property type="project" value="InterPro"/>
</dbReference>
<evidence type="ECO:0000256" key="6">
    <source>
        <dbReference type="SAM" id="Phobius"/>
    </source>
</evidence>
<accession>A0A1G9VUG4</accession>
<dbReference type="EMBL" id="FNIC01000001">
    <property type="protein sequence ID" value="SDM75888.1"/>
    <property type="molecule type" value="Genomic_DNA"/>
</dbReference>
<evidence type="ECO:0000256" key="4">
    <source>
        <dbReference type="ARBA" id="ARBA00023136"/>
    </source>
</evidence>
<feature type="compositionally biased region" description="Basic and acidic residues" evidence="5">
    <location>
        <begin position="1"/>
        <end position="12"/>
    </location>
</feature>
<sequence length="111" mass="12141">MTETPDPRDHLPGKQTPIEVHPRTDGDDPLRGSRTSGLWAAVVSLGLVLLLLIIFIAQNTRKTTVSFLAWDGQVPVAVALLVAALAGLFLAGLAGTLRILQLRRRVRRTRR</sequence>
<keyword evidence="2 6" id="KW-0812">Transmembrane</keyword>
<feature type="region of interest" description="Disordered" evidence="5">
    <location>
        <begin position="1"/>
        <end position="30"/>
    </location>
</feature>
<evidence type="ECO:0000256" key="3">
    <source>
        <dbReference type="ARBA" id="ARBA00022989"/>
    </source>
</evidence>
<feature type="transmembrane region" description="Helical" evidence="6">
    <location>
        <begin position="77"/>
        <end position="100"/>
    </location>
</feature>
<dbReference type="InterPro" id="IPR010445">
    <property type="entry name" value="LapA_dom"/>
</dbReference>
<keyword evidence="4 6" id="KW-0472">Membrane</keyword>
<evidence type="ECO:0000256" key="1">
    <source>
        <dbReference type="ARBA" id="ARBA00022475"/>
    </source>
</evidence>
<dbReference type="Proteomes" id="UP000199004">
    <property type="component" value="Unassembled WGS sequence"/>
</dbReference>
<evidence type="ECO:0000313" key="8">
    <source>
        <dbReference type="EMBL" id="SDM75888.1"/>
    </source>
</evidence>
<protein>
    <submittedName>
        <fullName evidence="8">Uncharacterized integral membrane protein</fullName>
    </submittedName>
</protein>
<name>A0A1G9VUG4_9ACTN</name>
<evidence type="ECO:0000256" key="2">
    <source>
        <dbReference type="ARBA" id="ARBA00022692"/>
    </source>
</evidence>
<reference evidence="8 9" key="1">
    <citation type="submission" date="2016-10" db="EMBL/GenBank/DDBJ databases">
        <authorList>
            <person name="de Groot N.N."/>
        </authorList>
    </citation>
    <scope>NUCLEOTIDE SEQUENCE [LARGE SCALE GENOMIC DNA]</scope>
    <source>
        <strain evidence="8 9">CGMCC 1.11147</strain>
    </source>
</reference>
<keyword evidence="1" id="KW-1003">Cell membrane</keyword>
<feature type="compositionally biased region" description="Basic and acidic residues" evidence="5">
    <location>
        <begin position="20"/>
        <end position="30"/>
    </location>
</feature>
<dbReference type="AlphaFoldDB" id="A0A1G9VUG4"/>
<keyword evidence="9" id="KW-1185">Reference proteome</keyword>
<feature type="domain" description="Lipopolysaccharide assembly protein A" evidence="7">
    <location>
        <begin position="58"/>
        <end position="111"/>
    </location>
</feature>
<gene>
    <name evidence="8" type="ORF">SAMN05192576_0869</name>
</gene>
<feature type="transmembrane region" description="Helical" evidence="6">
    <location>
        <begin position="38"/>
        <end position="57"/>
    </location>
</feature>
<keyword evidence="3 6" id="KW-1133">Transmembrane helix</keyword>
<dbReference type="Pfam" id="PF06305">
    <property type="entry name" value="LapA_dom"/>
    <property type="match status" value="1"/>
</dbReference>
<evidence type="ECO:0000259" key="7">
    <source>
        <dbReference type="Pfam" id="PF06305"/>
    </source>
</evidence>
<organism evidence="8 9">
    <name type="scientific">Nocardioides szechwanensis</name>
    <dbReference type="NCBI Taxonomy" id="1005944"/>
    <lineage>
        <taxon>Bacteria</taxon>
        <taxon>Bacillati</taxon>
        <taxon>Actinomycetota</taxon>
        <taxon>Actinomycetes</taxon>
        <taxon>Propionibacteriales</taxon>
        <taxon>Nocardioidaceae</taxon>
        <taxon>Nocardioides</taxon>
    </lineage>
</organism>